<dbReference type="Gene3D" id="3.40.50.10300">
    <property type="entry name" value="CoaB-like"/>
    <property type="match status" value="1"/>
</dbReference>
<evidence type="ECO:0000313" key="1">
    <source>
        <dbReference type="EMBL" id="KAK9950854.1"/>
    </source>
</evidence>
<sequence>MLCRRTCQPYCRSLPDDPLLECLEIVGDSNIQVHQFHSQAVRIAITKTHAVVAEGLLLKLPFTTIFEYLQMLQMVAFTMRNTMRNIGPHAMFYLAEAVSDFYVPWTSMVEHKI</sequence>
<organism evidence="1 2">
    <name type="scientific">Rubus argutus</name>
    <name type="common">Southern blackberry</name>
    <dbReference type="NCBI Taxonomy" id="59490"/>
    <lineage>
        <taxon>Eukaryota</taxon>
        <taxon>Viridiplantae</taxon>
        <taxon>Streptophyta</taxon>
        <taxon>Embryophyta</taxon>
        <taxon>Tracheophyta</taxon>
        <taxon>Spermatophyta</taxon>
        <taxon>Magnoliopsida</taxon>
        <taxon>eudicotyledons</taxon>
        <taxon>Gunneridae</taxon>
        <taxon>Pentapetalae</taxon>
        <taxon>rosids</taxon>
        <taxon>fabids</taxon>
        <taxon>Rosales</taxon>
        <taxon>Rosaceae</taxon>
        <taxon>Rosoideae</taxon>
        <taxon>Rosoideae incertae sedis</taxon>
        <taxon>Rubus</taxon>
    </lineage>
</organism>
<evidence type="ECO:0000313" key="2">
    <source>
        <dbReference type="Proteomes" id="UP001457282"/>
    </source>
</evidence>
<dbReference type="SUPFAM" id="SSF102645">
    <property type="entry name" value="CoaB-like"/>
    <property type="match status" value="1"/>
</dbReference>
<dbReference type="AlphaFoldDB" id="A0AAW1YQQ7"/>
<accession>A0AAW1YQQ7</accession>
<proteinExistence type="predicted"/>
<dbReference type="EMBL" id="JBEDUW010000001">
    <property type="protein sequence ID" value="KAK9950854.1"/>
    <property type="molecule type" value="Genomic_DNA"/>
</dbReference>
<gene>
    <name evidence="1" type="ORF">M0R45_006320</name>
</gene>
<reference evidence="1 2" key="1">
    <citation type="journal article" date="2023" name="G3 (Bethesda)">
        <title>A chromosome-length genome assembly and annotation of blackberry (Rubus argutus, cv. 'Hillquist').</title>
        <authorList>
            <person name="Bruna T."/>
            <person name="Aryal R."/>
            <person name="Dudchenko O."/>
            <person name="Sargent D.J."/>
            <person name="Mead D."/>
            <person name="Buti M."/>
            <person name="Cavallini A."/>
            <person name="Hytonen T."/>
            <person name="Andres J."/>
            <person name="Pham M."/>
            <person name="Weisz D."/>
            <person name="Mascagni F."/>
            <person name="Usai G."/>
            <person name="Natali L."/>
            <person name="Bassil N."/>
            <person name="Fernandez G.E."/>
            <person name="Lomsadze A."/>
            <person name="Armour M."/>
            <person name="Olukolu B."/>
            <person name="Poorten T."/>
            <person name="Britton C."/>
            <person name="Davik J."/>
            <person name="Ashrafi H."/>
            <person name="Aiden E.L."/>
            <person name="Borodovsky M."/>
            <person name="Worthington M."/>
        </authorList>
    </citation>
    <scope>NUCLEOTIDE SEQUENCE [LARGE SCALE GENOMIC DNA]</scope>
    <source>
        <strain evidence="1">PI 553951</strain>
    </source>
</reference>
<dbReference type="InterPro" id="IPR035929">
    <property type="entry name" value="CoaB-like_sf"/>
</dbReference>
<name>A0AAW1YQQ7_RUBAR</name>
<keyword evidence="2" id="KW-1185">Reference proteome</keyword>
<protein>
    <submittedName>
        <fullName evidence="1">Uncharacterized protein</fullName>
    </submittedName>
</protein>
<comment type="caution">
    <text evidence="1">The sequence shown here is derived from an EMBL/GenBank/DDBJ whole genome shotgun (WGS) entry which is preliminary data.</text>
</comment>
<dbReference type="Proteomes" id="UP001457282">
    <property type="component" value="Unassembled WGS sequence"/>
</dbReference>